<feature type="domain" description="Nitrite/Sulfite reductase ferredoxin-like" evidence="9">
    <location>
        <begin position="311"/>
        <end position="373"/>
    </location>
</feature>
<proteinExistence type="inferred from homology"/>
<name>A0A0R1GKU7_9LACO</name>
<comment type="caution">
    <text evidence="10">The sequence shown here is derived from an EMBL/GenBank/DDBJ whole genome shotgun (WGS) entry which is preliminary data.</text>
</comment>
<evidence type="ECO:0000313" key="11">
    <source>
        <dbReference type="Proteomes" id="UP000051461"/>
    </source>
</evidence>
<dbReference type="GO" id="GO:0020037">
    <property type="term" value="F:heme binding"/>
    <property type="evidence" value="ECO:0007669"/>
    <property type="project" value="InterPro"/>
</dbReference>
<dbReference type="GO" id="GO:0046872">
    <property type="term" value="F:metal ion binding"/>
    <property type="evidence" value="ECO:0007669"/>
    <property type="project" value="UniProtKB-KW"/>
</dbReference>
<dbReference type="InterPro" id="IPR005117">
    <property type="entry name" value="NiRdtase/SiRdtase_haem-b_fer"/>
</dbReference>
<dbReference type="OrthoDB" id="9803707at2"/>
<dbReference type="InterPro" id="IPR006066">
    <property type="entry name" value="NO2/SO3_Rdtase_FeS/sirohaem_BS"/>
</dbReference>
<dbReference type="RefSeq" id="WP_057904912.1">
    <property type="nucleotide sequence ID" value="NZ_AZDA01000090.1"/>
</dbReference>
<keyword evidence="11" id="KW-1185">Reference proteome</keyword>
<evidence type="ECO:0000256" key="5">
    <source>
        <dbReference type="ARBA" id="ARBA00023002"/>
    </source>
</evidence>
<keyword evidence="5" id="KW-0560">Oxidoreductase</keyword>
<dbReference type="PANTHER" id="PTHR32439">
    <property type="entry name" value="FERREDOXIN--NITRITE REDUCTASE, CHLOROPLASTIC"/>
    <property type="match status" value="1"/>
</dbReference>
<evidence type="ECO:0000256" key="7">
    <source>
        <dbReference type="ARBA" id="ARBA00023014"/>
    </source>
</evidence>
<keyword evidence="6" id="KW-0408">Iron</keyword>
<evidence type="ECO:0000256" key="1">
    <source>
        <dbReference type="ARBA" id="ARBA00010429"/>
    </source>
</evidence>
<keyword evidence="2" id="KW-0004">4Fe-4S</keyword>
<protein>
    <submittedName>
        <fullName evidence="10">Ferredoxin--nitrite reductase</fullName>
    </submittedName>
</protein>
<evidence type="ECO:0000256" key="6">
    <source>
        <dbReference type="ARBA" id="ARBA00023004"/>
    </source>
</evidence>
<feature type="domain" description="Nitrite/sulphite reductase 4Fe-4S" evidence="8">
    <location>
        <begin position="392"/>
        <end position="534"/>
    </location>
</feature>
<accession>A0A0R1GKU7</accession>
<dbReference type="InterPro" id="IPR045854">
    <property type="entry name" value="NO2/SO3_Rdtase_4Fe4S_sf"/>
</dbReference>
<dbReference type="GO" id="GO:0016491">
    <property type="term" value="F:oxidoreductase activity"/>
    <property type="evidence" value="ECO:0007669"/>
    <property type="project" value="UniProtKB-KW"/>
</dbReference>
<dbReference type="EMBL" id="AZDA01000090">
    <property type="protein sequence ID" value="KRK34651.1"/>
    <property type="molecule type" value="Genomic_DNA"/>
</dbReference>
<comment type="similarity">
    <text evidence="1">Belongs to the nitrite and sulfite reductase 4Fe-4S domain family.</text>
</comment>
<dbReference type="GO" id="GO:0051539">
    <property type="term" value="F:4 iron, 4 sulfur cluster binding"/>
    <property type="evidence" value="ECO:0007669"/>
    <property type="project" value="UniProtKB-KW"/>
</dbReference>
<gene>
    <name evidence="10" type="ORF">FC07_GL000403</name>
</gene>
<dbReference type="InterPro" id="IPR036136">
    <property type="entry name" value="Nit/Sulf_reduc_fer-like_dom_sf"/>
</dbReference>
<dbReference type="SUPFAM" id="SSF55124">
    <property type="entry name" value="Nitrite/Sulfite reductase N-terminal domain-like"/>
    <property type="match status" value="2"/>
</dbReference>
<evidence type="ECO:0000256" key="4">
    <source>
        <dbReference type="ARBA" id="ARBA00022723"/>
    </source>
</evidence>
<keyword evidence="4" id="KW-0479">Metal-binding</keyword>
<dbReference type="SUPFAM" id="SSF56014">
    <property type="entry name" value="Nitrite and sulphite reductase 4Fe-4S domain-like"/>
    <property type="match status" value="2"/>
</dbReference>
<evidence type="ECO:0000313" key="10">
    <source>
        <dbReference type="EMBL" id="KRK34651.1"/>
    </source>
</evidence>
<dbReference type="AlphaFoldDB" id="A0A0R1GKU7"/>
<dbReference type="Gene3D" id="3.30.413.10">
    <property type="entry name" value="Sulfite Reductase Hemoprotein, domain 1"/>
    <property type="match status" value="2"/>
</dbReference>
<reference evidence="10 11" key="1">
    <citation type="journal article" date="2015" name="Genome Announc.">
        <title>Expanding the biotechnology potential of lactobacilli through comparative genomics of 213 strains and associated genera.</title>
        <authorList>
            <person name="Sun Z."/>
            <person name="Harris H.M."/>
            <person name="McCann A."/>
            <person name="Guo C."/>
            <person name="Argimon S."/>
            <person name="Zhang W."/>
            <person name="Yang X."/>
            <person name="Jeffery I.B."/>
            <person name="Cooney J.C."/>
            <person name="Kagawa T.F."/>
            <person name="Liu W."/>
            <person name="Song Y."/>
            <person name="Salvetti E."/>
            <person name="Wrobel A."/>
            <person name="Rasinkangas P."/>
            <person name="Parkhill J."/>
            <person name="Rea M.C."/>
            <person name="O'Sullivan O."/>
            <person name="Ritari J."/>
            <person name="Douillard F.P."/>
            <person name="Paul Ross R."/>
            <person name="Yang R."/>
            <person name="Briner A.E."/>
            <person name="Felis G.E."/>
            <person name="de Vos W.M."/>
            <person name="Barrangou R."/>
            <person name="Klaenhammer T.R."/>
            <person name="Caufield P.W."/>
            <person name="Cui Y."/>
            <person name="Zhang H."/>
            <person name="O'Toole P.W."/>
        </authorList>
    </citation>
    <scope>NUCLEOTIDE SEQUENCE [LARGE SCALE GENOMIC DNA]</scope>
    <source>
        <strain evidence="10 11">DSM 20003</strain>
    </source>
</reference>
<evidence type="ECO:0000259" key="9">
    <source>
        <dbReference type="Pfam" id="PF03460"/>
    </source>
</evidence>
<dbReference type="STRING" id="1423726.FC07_GL000403"/>
<dbReference type="Pfam" id="PF01077">
    <property type="entry name" value="NIR_SIR"/>
    <property type="match status" value="2"/>
</dbReference>
<dbReference type="PATRIC" id="fig|1423726.3.peg.419"/>
<organism evidence="10 11">
    <name type="scientific">Loigolactobacillus bifermentans DSM 20003</name>
    <dbReference type="NCBI Taxonomy" id="1423726"/>
    <lineage>
        <taxon>Bacteria</taxon>
        <taxon>Bacillati</taxon>
        <taxon>Bacillota</taxon>
        <taxon>Bacilli</taxon>
        <taxon>Lactobacillales</taxon>
        <taxon>Lactobacillaceae</taxon>
        <taxon>Loigolactobacillus</taxon>
    </lineage>
</organism>
<evidence type="ECO:0000256" key="2">
    <source>
        <dbReference type="ARBA" id="ARBA00022485"/>
    </source>
</evidence>
<feature type="domain" description="Nitrite/sulphite reductase 4Fe-4S" evidence="8">
    <location>
        <begin position="134"/>
        <end position="286"/>
    </location>
</feature>
<sequence length="543" mass="60068">MSYQVTWAETKLNKNEVSKLQEDGLDVFKDLPELVKHPFSEVDKSYYMYFKFAGLTVQKPQADGNFMMRIKVPGGVINLKQADHIAWIAENYGHGYVDLTTRQAVQYHWIPFAKLPEIFKGINAVGLTTAGAEGDITRNIIDNPLSGIDPDELFDTRELVLKVNAHFQGNRDYSNLPRKMKISISSSLYNAGNAEINDLSFVPALKTMHGETVKGFNVLIGGGLGMRPFLGLAMNIFVTPDQVVDLADAVVTLYRDNGYRRNRSKARLKFLIQDWGVAKFEAQLREILPDLATAGDNQMIGWSAGAALGIHPQKQTGYNYIGVSIPAGRLAAADFRAFIDIARQYGRDELRFDHAQNLVIPYISDADLDTVKALPIFEHYSYNPHQLLDFGTSCTGAQYCNLANAHTKELLKPLLNNLDDRFSFDQPLQITLTGCGNNCAHRSTADIGVEGAGGKTASGDKVEAYKLSLGGSLLNGGHFTEMLKGKVDQAHLADGIAAILADYRDHKTTAESFYAYYQRQGTAYFQTVFETYLAQLAPAEAVH</sequence>
<dbReference type="Pfam" id="PF03460">
    <property type="entry name" value="NIR_SIR_ferr"/>
    <property type="match status" value="2"/>
</dbReference>
<dbReference type="Gene3D" id="3.90.480.20">
    <property type="match status" value="1"/>
</dbReference>
<feature type="domain" description="Nitrite/Sulfite reductase ferredoxin-like" evidence="9">
    <location>
        <begin position="60"/>
        <end position="124"/>
    </location>
</feature>
<dbReference type="InterPro" id="IPR051329">
    <property type="entry name" value="NIR_SIR_4Fe-4S"/>
</dbReference>
<evidence type="ECO:0000256" key="3">
    <source>
        <dbReference type="ARBA" id="ARBA00022617"/>
    </source>
</evidence>
<evidence type="ECO:0000259" key="8">
    <source>
        <dbReference type="Pfam" id="PF01077"/>
    </source>
</evidence>
<dbReference type="Proteomes" id="UP000051461">
    <property type="component" value="Unassembled WGS sequence"/>
</dbReference>
<dbReference type="InterPro" id="IPR006067">
    <property type="entry name" value="NO2/SO3_Rdtase_4Fe4S_dom"/>
</dbReference>
<dbReference type="PANTHER" id="PTHR32439:SF0">
    <property type="entry name" value="FERREDOXIN--NITRITE REDUCTASE, CHLOROPLASTIC"/>
    <property type="match status" value="1"/>
</dbReference>
<keyword evidence="3" id="KW-0349">Heme</keyword>
<dbReference type="PROSITE" id="PS00365">
    <property type="entry name" value="NIR_SIR"/>
    <property type="match status" value="1"/>
</dbReference>
<keyword evidence="7" id="KW-0411">Iron-sulfur</keyword>